<dbReference type="PIRSF" id="PIRSF017617">
    <property type="entry name" value="Thr_aldolase"/>
    <property type="match status" value="1"/>
</dbReference>
<comment type="cofactor">
    <cofactor evidence="1">
        <name>pyridoxal 5'-phosphate</name>
        <dbReference type="ChEBI" id="CHEBI:597326"/>
    </cofactor>
</comment>
<evidence type="ECO:0000256" key="1">
    <source>
        <dbReference type="ARBA" id="ARBA00001933"/>
    </source>
</evidence>
<feature type="domain" description="Aromatic amino acid beta-eliminating lyase/threonine aldolase" evidence="4">
    <location>
        <begin position="169"/>
        <end position="303"/>
    </location>
</feature>
<dbReference type="SUPFAM" id="SSF53383">
    <property type="entry name" value="PLP-dependent transferases"/>
    <property type="match status" value="1"/>
</dbReference>
<evidence type="ECO:0000313" key="6">
    <source>
        <dbReference type="Proteomes" id="UP001164746"/>
    </source>
</evidence>
<protein>
    <submittedName>
        <fullName evidence="5">THA1-like protein</fullName>
    </submittedName>
</protein>
<dbReference type="PANTHER" id="PTHR48097">
    <property type="entry name" value="L-THREONINE ALDOLASE-RELATED"/>
    <property type="match status" value="1"/>
</dbReference>
<evidence type="ECO:0000259" key="4">
    <source>
        <dbReference type="Pfam" id="PF01212"/>
    </source>
</evidence>
<dbReference type="InterPro" id="IPR001597">
    <property type="entry name" value="ArAA_b-elim_lyase/Thr_aldolase"/>
</dbReference>
<dbReference type="Pfam" id="PF01212">
    <property type="entry name" value="Beta_elim_lyase"/>
    <property type="match status" value="1"/>
</dbReference>
<dbReference type="InterPro" id="IPR015422">
    <property type="entry name" value="PyrdxlP-dep_Trfase_small"/>
</dbReference>
<dbReference type="InterPro" id="IPR015424">
    <property type="entry name" value="PyrdxlP-dep_Trfase"/>
</dbReference>
<keyword evidence="3" id="KW-0663">Pyridoxal phosphate</keyword>
<dbReference type="InterPro" id="IPR015421">
    <property type="entry name" value="PyrdxlP-dep_Trfase_major"/>
</dbReference>
<dbReference type="Gene3D" id="3.90.1150.10">
    <property type="entry name" value="Aspartate Aminotransferase, domain 1"/>
    <property type="match status" value="1"/>
</dbReference>
<reference evidence="5" key="1">
    <citation type="submission" date="2022-11" db="EMBL/GenBank/DDBJ databases">
        <title>Centuries of genome instability and evolution in soft-shell clam transmissible cancer (bioRxiv).</title>
        <authorList>
            <person name="Hart S.F.M."/>
            <person name="Yonemitsu M.A."/>
            <person name="Giersch R.M."/>
            <person name="Beal B.F."/>
            <person name="Arriagada G."/>
            <person name="Davis B.W."/>
            <person name="Ostrander E.A."/>
            <person name="Goff S.P."/>
            <person name="Metzger M.J."/>
        </authorList>
    </citation>
    <scope>NUCLEOTIDE SEQUENCE</scope>
    <source>
        <strain evidence="5">MELC-2E11</strain>
        <tissue evidence="5">Siphon/mantle</tissue>
    </source>
</reference>
<name>A0ABY7DJ94_MYAAR</name>
<sequence length="377" mass="41216">MLMSRLFVPINKCVPLEPPVQTASMSYASPLPVPSNDVINKPRVVDLRSDTLTLPSPGMRRAMAEAEVGDDVYSEDPTVIELQRRCAELFGMEAALLVPTGTMGNLISILVHCRERGQEAVVGDQSHILLNEQAGIAQFAGVCPRTIKNLPDGTFDVDELRRYLRPTNDVYEVAQENNIKVHTDGARILNSAVALGVPVSEILKYSDSVNMCFSKGLAAPVGSIIAGTQDFIKMAVRMRKGLGGGLRQSGIFAAAALYSLEHVLPRLYKDNQWAAQIAEAVSDVCEGVARIPKDGMDTNMVMFEMVKPGLTARDFSNRLIEVTDEERSALGEVAVRIRSVAIYPMVTRLVTHNDLDDEMVAMAIKKIRYVLGELAKS</sequence>
<organism evidence="5 6">
    <name type="scientific">Mya arenaria</name>
    <name type="common">Soft-shell clam</name>
    <dbReference type="NCBI Taxonomy" id="6604"/>
    <lineage>
        <taxon>Eukaryota</taxon>
        <taxon>Metazoa</taxon>
        <taxon>Spiralia</taxon>
        <taxon>Lophotrochozoa</taxon>
        <taxon>Mollusca</taxon>
        <taxon>Bivalvia</taxon>
        <taxon>Autobranchia</taxon>
        <taxon>Heteroconchia</taxon>
        <taxon>Euheterodonta</taxon>
        <taxon>Imparidentia</taxon>
        <taxon>Neoheterodontei</taxon>
        <taxon>Myida</taxon>
        <taxon>Myoidea</taxon>
        <taxon>Myidae</taxon>
        <taxon>Mya</taxon>
    </lineage>
</organism>
<accession>A0ABY7DJ94</accession>
<dbReference type="PANTHER" id="PTHR48097:SF9">
    <property type="entry name" value="L-THREONINE ALDOLASE"/>
    <property type="match status" value="1"/>
</dbReference>
<evidence type="ECO:0000256" key="2">
    <source>
        <dbReference type="ARBA" id="ARBA00006966"/>
    </source>
</evidence>
<gene>
    <name evidence="5" type="ORF">MAR_029105</name>
</gene>
<dbReference type="InterPro" id="IPR023603">
    <property type="entry name" value="Low_specificity_L-TA-like"/>
</dbReference>
<proteinExistence type="inferred from homology"/>
<dbReference type="Gene3D" id="3.40.640.10">
    <property type="entry name" value="Type I PLP-dependent aspartate aminotransferase-like (Major domain)"/>
    <property type="match status" value="2"/>
</dbReference>
<comment type="similarity">
    <text evidence="2">Belongs to the threonine aldolase family.</text>
</comment>
<evidence type="ECO:0000313" key="5">
    <source>
        <dbReference type="EMBL" id="WAQ96415.1"/>
    </source>
</evidence>
<keyword evidence="6" id="KW-1185">Reference proteome</keyword>
<dbReference type="Proteomes" id="UP001164746">
    <property type="component" value="Chromosome 2"/>
</dbReference>
<evidence type="ECO:0000256" key="3">
    <source>
        <dbReference type="ARBA" id="ARBA00022898"/>
    </source>
</evidence>
<dbReference type="EMBL" id="CP111013">
    <property type="protein sequence ID" value="WAQ96415.1"/>
    <property type="molecule type" value="Genomic_DNA"/>
</dbReference>